<dbReference type="Proteomes" id="UP001469553">
    <property type="component" value="Unassembled WGS sequence"/>
</dbReference>
<evidence type="ECO:0000313" key="2">
    <source>
        <dbReference type="Proteomes" id="UP001469553"/>
    </source>
</evidence>
<protein>
    <submittedName>
        <fullName evidence="1">Uncharacterized protein</fullName>
    </submittedName>
</protein>
<reference evidence="1 2" key="1">
    <citation type="submission" date="2021-06" db="EMBL/GenBank/DDBJ databases">
        <authorList>
            <person name="Palmer J.M."/>
        </authorList>
    </citation>
    <scope>NUCLEOTIDE SEQUENCE [LARGE SCALE GENOMIC DNA]</scope>
    <source>
        <strain evidence="1 2">AS_MEX2019</strain>
        <tissue evidence="1">Muscle</tissue>
    </source>
</reference>
<keyword evidence="2" id="KW-1185">Reference proteome</keyword>
<evidence type="ECO:0000313" key="1">
    <source>
        <dbReference type="EMBL" id="MEQ2290984.1"/>
    </source>
</evidence>
<organism evidence="1 2">
    <name type="scientific">Ameca splendens</name>
    <dbReference type="NCBI Taxonomy" id="208324"/>
    <lineage>
        <taxon>Eukaryota</taxon>
        <taxon>Metazoa</taxon>
        <taxon>Chordata</taxon>
        <taxon>Craniata</taxon>
        <taxon>Vertebrata</taxon>
        <taxon>Euteleostomi</taxon>
        <taxon>Actinopterygii</taxon>
        <taxon>Neopterygii</taxon>
        <taxon>Teleostei</taxon>
        <taxon>Neoteleostei</taxon>
        <taxon>Acanthomorphata</taxon>
        <taxon>Ovalentaria</taxon>
        <taxon>Atherinomorphae</taxon>
        <taxon>Cyprinodontiformes</taxon>
        <taxon>Goodeidae</taxon>
        <taxon>Ameca</taxon>
    </lineage>
</organism>
<comment type="caution">
    <text evidence="1">The sequence shown here is derived from an EMBL/GenBank/DDBJ whole genome shotgun (WGS) entry which is preliminary data.</text>
</comment>
<sequence>MAPAAITAPPIRKGFRCSSESVPEALSPAADSASAAPSWDGVGFSGSGAAGAGSDLGGAAGSFFSALDAALGTEAPALALASMDSGTQVWYAQEESLKVSFVLLH</sequence>
<dbReference type="EMBL" id="JAHRIP010028686">
    <property type="protein sequence ID" value="MEQ2290984.1"/>
    <property type="molecule type" value="Genomic_DNA"/>
</dbReference>
<accession>A0ABV0YB03</accession>
<proteinExistence type="predicted"/>
<name>A0ABV0YB03_9TELE</name>
<gene>
    <name evidence="1" type="ORF">AMECASPLE_008708</name>
</gene>